<dbReference type="SUPFAM" id="SSF48452">
    <property type="entry name" value="TPR-like"/>
    <property type="match status" value="2"/>
</dbReference>
<evidence type="ECO:0008006" key="3">
    <source>
        <dbReference type="Google" id="ProtNLM"/>
    </source>
</evidence>
<reference evidence="1 2" key="1">
    <citation type="submission" date="2017-10" db="EMBL/GenBank/DDBJ databases">
        <title>Genomics of the genus Arcobacter.</title>
        <authorList>
            <person name="Perez-Cataluna A."/>
            <person name="Figueras M.J."/>
        </authorList>
    </citation>
    <scope>NUCLEOTIDE SEQUENCE [LARGE SCALE GENOMIC DNA]</scope>
    <source>
        <strain evidence="1 2">CECT 8441</strain>
    </source>
</reference>
<sequence>MQQPDNNLIKTNFKYKVYAQEDRDILFALEYLKNGNQKDSALLFEELFLNTLNDEYLLESVKLKFALKEYENIVTLVESNKENLKANEDSILKIYILSLLQMNQYEKAEIEISKLLEKDESEANFELLGNIYIQRAEFVKAKELFERLYEEKKSANALISLANIMFYDTNEKQKATKLLQTYVTMNGCKNIVCSKLLKFYEEENNLDGVILVLKRTYYDFQESNETETRNKIYNLLMFYLEKKGINEEIAFLEESKANDKKLLSLYRDNNQYEKAYFLANKLYEKSLNIDYLAQIAILEFEMAKDKRKVLDSVIKKFNDVLTVLDNHVYQNYLGYILIDFDIDVKKGIMFVKKALEKAPNNLAYIDSLAWGQYKLKDCKNAYINMKKVVDTVGTEEEEIRIHWEKIKECSK</sequence>
<comment type="caution">
    <text evidence="1">The sequence shown here is derived from an EMBL/GenBank/DDBJ whole genome shotgun (WGS) entry which is preliminary data.</text>
</comment>
<gene>
    <name evidence="1" type="ORF">CRV07_03380</name>
</gene>
<dbReference type="Gene3D" id="1.25.40.10">
    <property type="entry name" value="Tetratricopeptide repeat domain"/>
    <property type="match status" value="1"/>
</dbReference>
<dbReference type="AlphaFoldDB" id="A0A4Q1AXB5"/>
<dbReference type="Proteomes" id="UP000289758">
    <property type="component" value="Unassembled WGS sequence"/>
</dbReference>
<proteinExistence type="predicted"/>
<dbReference type="OrthoDB" id="9766710at2"/>
<organism evidence="1 2">
    <name type="scientific">Halarcobacter ebronensis</name>
    <dbReference type="NCBI Taxonomy" id="1462615"/>
    <lineage>
        <taxon>Bacteria</taxon>
        <taxon>Pseudomonadati</taxon>
        <taxon>Campylobacterota</taxon>
        <taxon>Epsilonproteobacteria</taxon>
        <taxon>Campylobacterales</taxon>
        <taxon>Arcobacteraceae</taxon>
        <taxon>Halarcobacter</taxon>
    </lineage>
</organism>
<accession>A0A4Q1AXB5</accession>
<keyword evidence="2" id="KW-1185">Reference proteome</keyword>
<evidence type="ECO:0000313" key="2">
    <source>
        <dbReference type="Proteomes" id="UP000289758"/>
    </source>
</evidence>
<dbReference type="InterPro" id="IPR011990">
    <property type="entry name" value="TPR-like_helical_dom_sf"/>
</dbReference>
<name>A0A4Q1AXB5_9BACT</name>
<protein>
    <recommendedName>
        <fullName evidence="3">Tetratricopeptide repeat protein</fullName>
    </recommendedName>
</protein>
<dbReference type="EMBL" id="PDKK01000002">
    <property type="protein sequence ID" value="RXK07516.1"/>
    <property type="molecule type" value="Genomic_DNA"/>
</dbReference>
<evidence type="ECO:0000313" key="1">
    <source>
        <dbReference type="EMBL" id="RXK07516.1"/>
    </source>
</evidence>
<dbReference type="RefSeq" id="WP_129086402.1">
    <property type="nucleotide sequence ID" value="NZ_CP053836.1"/>
</dbReference>